<evidence type="ECO:0000313" key="5">
    <source>
        <dbReference type="Proteomes" id="UP000095284"/>
    </source>
</evidence>
<dbReference type="Proteomes" id="UP000095284">
    <property type="component" value="Unplaced"/>
</dbReference>
<dbReference type="PROSITE" id="PS00022">
    <property type="entry name" value="EGF_1"/>
    <property type="match status" value="1"/>
</dbReference>
<organism evidence="5 6">
    <name type="scientific">Bursaphelenchus xylophilus</name>
    <name type="common">Pinewood nematode worm</name>
    <name type="synonym">Aphelenchoides xylophilus</name>
    <dbReference type="NCBI Taxonomy" id="6326"/>
    <lineage>
        <taxon>Eukaryota</taxon>
        <taxon>Metazoa</taxon>
        <taxon>Ecdysozoa</taxon>
        <taxon>Nematoda</taxon>
        <taxon>Chromadorea</taxon>
        <taxon>Rhabditida</taxon>
        <taxon>Tylenchina</taxon>
        <taxon>Tylenchomorpha</taxon>
        <taxon>Aphelenchoidea</taxon>
        <taxon>Aphelenchoididae</taxon>
        <taxon>Bursaphelenchus</taxon>
    </lineage>
</organism>
<dbReference type="CDD" id="cd00054">
    <property type="entry name" value="EGF_CA"/>
    <property type="match status" value="1"/>
</dbReference>
<dbReference type="SUPFAM" id="SSF57196">
    <property type="entry name" value="EGF/Laminin"/>
    <property type="match status" value="1"/>
</dbReference>
<protein>
    <submittedName>
        <fullName evidence="6">EGF-like domain-containing protein</fullName>
    </submittedName>
</protein>
<reference evidence="6" key="1">
    <citation type="submission" date="2016-11" db="UniProtKB">
        <authorList>
            <consortium name="WormBaseParasite"/>
        </authorList>
    </citation>
    <scope>IDENTIFICATION</scope>
</reference>
<comment type="caution">
    <text evidence="1">Lacks conserved residue(s) required for the propagation of feature annotation.</text>
</comment>
<evidence type="ECO:0000259" key="4">
    <source>
        <dbReference type="PROSITE" id="PS50026"/>
    </source>
</evidence>
<dbReference type="Gene3D" id="2.10.25.10">
    <property type="entry name" value="Laminin"/>
    <property type="match status" value="1"/>
</dbReference>
<evidence type="ECO:0000256" key="1">
    <source>
        <dbReference type="PROSITE-ProRule" id="PRU00076"/>
    </source>
</evidence>
<dbReference type="PROSITE" id="PS01186">
    <property type="entry name" value="EGF_2"/>
    <property type="match status" value="1"/>
</dbReference>
<keyword evidence="3" id="KW-1133">Transmembrane helix</keyword>
<name>A0A1I7S380_BURXY</name>
<dbReference type="PROSITE" id="PS50026">
    <property type="entry name" value="EGF_3"/>
    <property type="match status" value="1"/>
</dbReference>
<sequence>MLTEVIIPPKILVMSRLSSFLIFLFILSARGATIPASWTPCAQNICKNGGSCYDDAGAQFCTCASGFGGELCERTLEQPHIESDDGRIASLSLACWILALSFCLSLCFGIMGWIFYRKERHDSKELREEVKRLQNELKMQTSKHNLITKRIRTKPEERKLLSKEVP</sequence>
<keyword evidence="3" id="KW-0812">Transmembrane</keyword>
<evidence type="ECO:0000313" key="6">
    <source>
        <dbReference type="WBParaSite" id="BXY_0746000.1"/>
    </source>
</evidence>
<evidence type="ECO:0000256" key="3">
    <source>
        <dbReference type="SAM" id="Phobius"/>
    </source>
</evidence>
<dbReference type="WBParaSite" id="BXY_0746000.1">
    <property type="protein sequence ID" value="BXY_0746000.1"/>
    <property type="gene ID" value="BXY_0746000"/>
</dbReference>
<keyword evidence="1" id="KW-0245">EGF-like domain</keyword>
<dbReference type="InterPro" id="IPR000742">
    <property type="entry name" value="EGF"/>
</dbReference>
<feature type="coiled-coil region" evidence="2">
    <location>
        <begin position="116"/>
        <end position="143"/>
    </location>
</feature>
<proteinExistence type="predicted"/>
<dbReference type="AlphaFoldDB" id="A0A1I7S380"/>
<keyword evidence="3" id="KW-0472">Membrane</keyword>
<feature type="domain" description="EGF-like" evidence="4">
    <location>
        <begin position="37"/>
        <end position="73"/>
    </location>
</feature>
<keyword evidence="2" id="KW-0175">Coiled coil</keyword>
<accession>A0A1I7S380</accession>
<keyword evidence="1" id="KW-1015">Disulfide bond</keyword>
<evidence type="ECO:0000256" key="2">
    <source>
        <dbReference type="SAM" id="Coils"/>
    </source>
</evidence>
<feature type="transmembrane region" description="Helical" evidence="3">
    <location>
        <begin position="88"/>
        <end position="116"/>
    </location>
</feature>
<feature type="disulfide bond" evidence="1">
    <location>
        <begin position="63"/>
        <end position="72"/>
    </location>
</feature>